<dbReference type="SUPFAM" id="SSF69189">
    <property type="entry name" value="Penicillin-binding protein associated domain"/>
    <property type="match status" value="1"/>
</dbReference>
<dbReference type="GO" id="GO:0071555">
    <property type="term" value="P:cell wall organization"/>
    <property type="evidence" value="ECO:0007669"/>
    <property type="project" value="UniProtKB-KW"/>
</dbReference>
<evidence type="ECO:0000256" key="3">
    <source>
        <dbReference type="ARBA" id="ARBA00007164"/>
    </source>
</evidence>
<keyword evidence="6" id="KW-0645">Protease</keyword>
<reference evidence="19 20" key="1">
    <citation type="submission" date="2019-02" db="EMBL/GenBank/DDBJ databases">
        <title>Genomic Encyclopedia of Type Strains, Phase IV (KMG-IV): sequencing the most valuable type-strain genomes for metagenomic binning, comparative biology and taxonomic classification.</title>
        <authorList>
            <person name="Goeker M."/>
        </authorList>
    </citation>
    <scope>NUCLEOTIDE SEQUENCE [LARGE SCALE GENOMIC DNA]</scope>
    <source>
        <strain evidence="19 20">DSM 29486</strain>
    </source>
</reference>
<evidence type="ECO:0000256" key="16">
    <source>
        <dbReference type="SAM" id="SignalP"/>
    </source>
</evidence>
<comment type="function">
    <text evidence="1">Removes C-terminal D-alanyl residues from sugar-peptide cell wall precursors.</text>
</comment>
<dbReference type="PRINTS" id="PR00725">
    <property type="entry name" value="DADACBPTASE1"/>
</dbReference>
<evidence type="ECO:0000256" key="8">
    <source>
        <dbReference type="ARBA" id="ARBA00022801"/>
    </source>
</evidence>
<evidence type="ECO:0000259" key="17">
    <source>
        <dbReference type="Pfam" id="PF00768"/>
    </source>
</evidence>
<dbReference type="Gene3D" id="3.40.710.10">
    <property type="entry name" value="DD-peptidase/beta-lactamase superfamily"/>
    <property type="match status" value="1"/>
</dbReference>
<feature type="active site" evidence="13">
    <location>
        <position position="127"/>
    </location>
</feature>
<name>A0A4V2F7U2_9FIRM</name>
<dbReference type="AlphaFoldDB" id="A0A4V2F7U2"/>
<feature type="chain" id="PRO_5020361936" description="serine-type D-Ala-D-Ala carboxypeptidase" evidence="16">
    <location>
        <begin position="33"/>
        <end position="404"/>
    </location>
</feature>
<dbReference type="GO" id="GO:0009002">
    <property type="term" value="F:serine-type D-Ala-D-Ala carboxypeptidase activity"/>
    <property type="evidence" value="ECO:0007669"/>
    <property type="project" value="UniProtKB-EC"/>
</dbReference>
<keyword evidence="11" id="KW-0961">Cell wall biogenesis/degradation</keyword>
<dbReference type="Pfam" id="PF07943">
    <property type="entry name" value="PBP5_C"/>
    <property type="match status" value="1"/>
</dbReference>
<comment type="pathway">
    <text evidence="2">Cell wall biogenesis; peptidoglycan biosynthesis.</text>
</comment>
<dbReference type="InterPro" id="IPR037167">
    <property type="entry name" value="Peptidase_S11_C_sf"/>
</dbReference>
<dbReference type="RefSeq" id="WP_130434540.1">
    <property type="nucleotide sequence ID" value="NZ_SGXF01000002.1"/>
</dbReference>
<keyword evidence="7 16" id="KW-0732">Signal</keyword>
<evidence type="ECO:0000256" key="1">
    <source>
        <dbReference type="ARBA" id="ARBA00003217"/>
    </source>
</evidence>
<feature type="active site" description="Acyl-ester intermediate" evidence="13">
    <location>
        <position position="72"/>
    </location>
</feature>
<evidence type="ECO:0000256" key="7">
    <source>
        <dbReference type="ARBA" id="ARBA00022729"/>
    </source>
</evidence>
<dbReference type="PANTHER" id="PTHR21581:SF33">
    <property type="entry name" value="D-ALANYL-D-ALANINE CARBOXYPEPTIDASE DACB"/>
    <property type="match status" value="1"/>
</dbReference>
<evidence type="ECO:0000259" key="18">
    <source>
        <dbReference type="Pfam" id="PF07943"/>
    </source>
</evidence>
<feature type="domain" description="Peptidase S11 D-alanyl-D-alanine carboxypeptidase A N-terminal" evidence="17">
    <location>
        <begin position="38"/>
        <end position="265"/>
    </location>
</feature>
<comment type="catalytic activity">
    <reaction evidence="12">
        <text>Preferential cleavage: (Ac)2-L-Lys-D-Ala-|-D-Ala. Also transpeptidation of peptidyl-alanyl moieties that are N-acyl substituents of D-alanine.</text>
        <dbReference type="EC" id="3.4.16.4"/>
    </reaction>
</comment>
<dbReference type="GO" id="GO:0009252">
    <property type="term" value="P:peptidoglycan biosynthetic process"/>
    <property type="evidence" value="ECO:0007669"/>
    <property type="project" value="UniProtKB-UniPathway"/>
</dbReference>
<gene>
    <name evidence="19" type="ORF">EV209_1456</name>
</gene>
<dbReference type="Gene3D" id="2.60.410.10">
    <property type="entry name" value="D-Ala-D-Ala carboxypeptidase, C-terminal domain"/>
    <property type="match status" value="1"/>
</dbReference>
<dbReference type="InterPro" id="IPR015956">
    <property type="entry name" value="Peniciliin-bd_prot_C_sf"/>
</dbReference>
<dbReference type="SUPFAM" id="SSF56601">
    <property type="entry name" value="beta-lactamase/transpeptidase-like"/>
    <property type="match status" value="1"/>
</dbReference>
<evidence type="ECO:0000256" key="13">
    <source>
        <dbReference type="PIRSR" id="PIRSR618044-1"/>
    </source>
</evidence>
<evidence type="ECO:0000256" key="12">
    <source>
        <dbReference type="ARBA" id="ARBA00034000"/>
    </source>
</evidence>
<dbReference type="OrthoDB" id="9791132at2"/>
<dbReference type="Proteomes" id="UP000292927">
    <property type="component" value="Unassembled WGS sequence"/>
</dbReference>
<dbReference type="InterPro" id="IPR012338">
    <property type="entry name" value="Beta-lactam/transpept-like"/>
</dbReference>
<sequence length="404" mass="44079">MKRWSMGKKSVRRLAAAVCLMLFLAGPGNVWAEEAEPPAEGDLHAKAAVLIDGDSGRVLYSKDGQEVLPMASTTKIMTCILALEHADLEEEVTASSNAAAQPKVHLGMHSGQVFRMEDLLYALMLESFNDTAVAIAEHVGGSVEGFAALMNQKAEALGAEHTHFVTPNGLDAPGHETTAEDLARIMRYCIMESPKREEFLKITRTASYSFTDMKGTSQYSCQNHNALLTSMEGAVSGKTGFTGTAGYCYIGAVERDGRTLIAALLACGWPPNKSWKWSDMRKLAEYGFAAYDHKETLQLPELPVLEVEEGIPDSGGLWGKSTVKLSASLPENAEWLLKKGEQITCQMECRDKLEAPVGQGQRVGVIRWSAGGEILEETEIFTAEAADRREFSWSLGQLLKLFLP</sequence>
<evidence type="ECO:0000256" key="9">
    <source>
        <dbReference type="ARBA" id="ARBA00022960"/>
    </source>
</evidence>
<evidence type="ECO:0000256" key="14">
    <source>
        <dbReference type="PIRSR" id="PIRSR618044-2"/>
    </source>
</evidence>
<dbReference type="InterPro" id="IPR001967">
    <property type="entry name" value="Peptidase_S11_N"/>
</dbReference>
<feature type="active site" description="Proton acceptor" evidence="13">
    <location>
        <position position="75"/>
    </location>
</feature>
<dbReference type="UniPathway" id="UPA00219"/>
<dbReference type="InterPro" id="IPR018044">
    <property type="entry name" value="Peptidase_S11"/>
</dbReference>
<evidence type="ECO:0000313" key="19">
    <source>
        <dbReference type="EMBL" id="RZT01019.1"/>
    </source>
</evidence>
<keyword evidence="20" id="KW-1185">Reference proteome</keyword>
<evidence type="ECO:0000256" key="5">
    <source>
        <dbReference type="ARBA" id="ARBA00022645"/>
    </source>
</evidence>
<keyword evidence="8" id="KW-0378">Hydrolase</keyword>
<dbReference type="GO" id="GO:0006508">
    <property type="term" value="P:proteolysis"/>
    <property type="evidence" value="ECO:0007669"/>
    <property type="project" value="UniProtKB-KW"/>
</dbReference>
<dbReference type="EMBL" id="SGXF01000002">
    <property type="protein sequence ID" value="RZT01019.1"/>
    <property type="molecule type" value="Genomic_DNA"/>
</dbReference>
<feature type="signal peptide" evidence="16">
    <location>
        <begin position="1"/>
        <end position="32"/>
    </location>
</feature>
<comment type="similarity">
    <text evidence="3 15">Belongs to the peptidase S11 family.</text>
</comment>
<organism evidence="19 20">
    <name type="scientific">Cuneatibacter caecimuris</name>
    <dbReference type="NCBI Taxonomy" id="1796618"/>
    <lineage>
        <taxon>Bacteria</taxon>
        <taxon>Bacillati</taxon>
        <taxon>Bacillota</taxon>
        <taxon>Clostridia</taxon>
        <taxon>Lachnospirales</taxon>
        <taxon>Lachnospiraceae</taxon>
        <taxon>Cuneatibacter</taxon>
    </lineage>
</organism>
<dbReference type="InterPro" id="IPR012907">
    <property type="entry name" value="Peptidase_S11_C"/>
</dbReference>
<proteinExistence type="inferred from homology"/>
<comment type="caution">
    <text evidence="19">The sequence shown here is derived from an EMBL/GenBank/DDBJ whole genome shotgun (WGS) entry which is preliminary data.</text>
</comment>
<evidence type="ECO:0000256" key="6">
    <source>
        <dbReference type="ARBA" id="ARBA00022670"/>
    </source>
</evidence>
<feature type="binding site" evidence="14">
    <location>
        <position position="238"/>
    </location>
    <ligand>
        <name>substrate</name>
    </ligand>
</feature>
<dbReference type="GO" id="GO:0008360">
    <property type="term" value="P:regulation of cell shape"/>
    <property type="evidence" value="ECO:0007669"/>
    <property type="project" value="UniProtKB-KW"/>
</dbReference>
<evidence type="ECO:0000256" key="4">
    <source>
        <dbReference type="ARBA" id="ARBA00012448"/>
    </source>
</evidence>
<evidence type="ECO:0000256" key="10">
    <source>
        <dbReference type="ARBA" id="ARBA00022984"/>
    </source>
</evidence>
<dbReference type="EC" id="3.4.16.4" evidence="4"/>
<evidence type="ECO:0000256" key="11">
    <source>
        <dbReference type="ARBA" id="ARBA00023316"/>
    </source>
</evidence>
<keyword evidence="5 19" id="KW-0121">Carboxypeptidase</keyword>
<evidence type="ECO:0000256" key="15">
    <source>
        <dbReference type="RuleBase" id="RU004016"/>
    </source>
</evidence>
<dbReference type="Pfam" id="PF00768">
    <property type="entry name" value="Peptidase_S11"/>
    <property type="match status" value="1"/>
</dbReference>
<keyword evidence="10" id="KW-0573">Peptidoglycan synthesis</keyword>
<evidence type="ECO:0000313" key="20">
    <source>
        <dbReference type="Proteomes" id="UP000292927"/>
    </source>
</evidence>
<feature type="domain" description="Peptidase S11 D-Ala-D-Ala carboxypeptidase A C-terminal" evidence="18">
    <location>
        <begin position="318"/>
        <end position="385"/>
    </location>
</feature>
<accession>A0A4V2F7U2</accession>
<protein>
    <recommendedName>
        <fullName evidence="4">serine-type D-Ala-D-Ala carboxypeptidase</fullName>
        <ecNumber evidence="4">3.4.16.4</ecNumber>
    </recommendedName>
</protein>
<evidence type="ECO:0000256" key="2">
    <source>
        <dbReference type="ARBA" id="ARBA00004752"/>
    </source>
</evidence>
<dbReference type="PANTHER" id="PTHR21581">
    <property type="entry name" value="D-ALANYL-D-ALANINE CARBOXYPEPTIDASE"/>
    <property type="match status" value="1"/>
</dbReference>
<keyword evidence="9" id="KW-0133">Cell shape</keyword>